<dbReference type="OrthoDB" id="6482909at2759"/>
<evidence type="ECO:0000256" key="2">
    <source>
        <dbReference type="ARBA" id="ARBA00022737"/>
    </source>
</evidence>
<dbReference type="PROSITE" id="PS50097">
    <property type="entry name" value="BTB"/>
    <property type="match status" value="1"/>
</dbReference>
<dbReference type="Gene3D" id="1.25.40.420">
    <property type="match status" value="1"/>
</dbReference>
<evidence type="ECO:0000313" key="5">
    <source>
        <dbReference type="EMBL" id="GFU38212.1"/>
    </source>
</evidence>
<dbReference type="Proteomes" id="UP000887013">
    <property type="component" value="Unassembled WGS sequence"/>
</dbReference>
<organism evidence="5 6">
    <name type="scientific">Nephila pilipes</name>
    <name type="common">Giant wood spider</name>
    <name type="synonym">Nephila maculata</name>
    <dbReference type="NCBI Taxonomy" id="299642"/>
    <lineage>
        <taxon>Eukaryota</taxon>
        <taxon>Metazoa</taxon>
        <taxon>Ecdysozoa</taxon>
        <taxon>Arthropoda</taxon>
        <taxon>Chelicerata</taxon>
        <taxon>Arachnida</taxon>
        <taxon>Araneae</taxon>
        <taxon>Araneomorphae</taxon>
        <taxon>Entelegynae</taxon>
        <taxon>Araneoidea</taxon>
        <taxon>Nephilidae</taxon>
        <taxon>Nephila</taxon>
    </lineage>
</organism>
<dbReference type="InterPro" id="IPR000210">
    <property type="entry name" value="BTB/POZ_dom"/>
</dbReference>
<dbReference type="SMART" id="SM00875">
    <property type="entry name" value="BACK"/>
    <property type="match status" value="1"/>
</dbReference>
<protein>
    <submittedName>
        <fullName evidence="5">Kelch-like protein 12</fullName>
    </submittedName>
</protein>
<feature type="domain" description="BTB" evidence="4">
    <location>
        <begin position="21"/>
        <end position="89"/>
    </location>
</feature>
<dbReference type="SUPFAM" id="SSF54695">
    <property type="entry name" value="POZ domain"/>
    <property type="match status" value="1"/>
</dbReference>
<reference evidence="5" key="1">
    <citation type="submission" date="2020-08" db="EMBL/GenBank/DDBJ databases">
        <title>Multicomponent nature underlies the extraordinary mechanical properties of spider dragline silk.</title>
        <authorList>
            <person name="Kono N."/>
            <person name="Nakamura H."/>
            <person name="Mori M."/>
            <person name="Yoshida Y."/>
            <person name="Ohtoshi R."/>
            <person name="Malay A.D."/>
            <person name="Moran D.A.P."/>
            <person name="Tomita M."/>
            <person name="Numata K."/>
            <person name="Arakawa K."/>
        </authorList>
    </citation>
    <scope>NUCLEOTIDE SEQUENCE</scope>
</reference>
<keyword evidence="2" id="KW-0677">Repeat</keyword>
<dbReference type="Pfam" id="PF01344">
    <property type="entry name" value="Kelch_1"/>
    <property type="match status" value="1"/>
</dbReference>
<dbReference type="Pfam" id="PF07707">
    <property type="entry name" value="BACK"/>
    <property type="match status" value="1"/>
</dbReference>
<evidence type="ECO:0000259" key="4">
    <source>
        <dbReference type="PROSITE" id="PS50097"/>
    </source>
</evidence>
<evidence type="ECO:0000313" key="6">
    <source>
        <dbReference type="Proteomes" id="UP000887013"/>
    </source>
</evidence>
<proteinExistence type="predicted"/>
<dbReference type="InterPro" id="IPR015915">
    <property type="entry name" value="Kelch-typ_b-propeller"/>
</dbReference>
<gene>
    <name evidence="5" type="primary">klhl12</name>
    <name evidence="5" type="ORF">NPIL_423381</name>
</gene>
<keyword evidence="6" id="KW-1185">Reference proteome</keyword>
<dbReference type="SMART" id="SM00225">
    <property type="entry name" value="BTB"/>
    <property type="match status" value="1"/>
</dbReference>
<dbReference type="Gene3D" id="2.120.10.80">
    <property type="entry name" value="Kelch-type beta propeller"/>
    <property type="match status" value="1"/>
</dbReference>
<dbReference type="PANTHER" id="PTHR24412:SF489">
    <property type="entry name" value="RING FINGER DOMAIN AND KELCH REPEAT-CONTAINING PROTEIN DDB_G0271372"/>
    <property type="match status" value="1"/>
</dbReference>
<dbReference type="InterPro" id="IPR006652">
    <property type="entry name" value="Kelch_1"/>
</dbReference>
<dbReference type="AlphaFoldDB" id="A0A8X6USF2"/>
<dbReference type="InterPro" id="IPR011333">
    <property type="entry name" value="SKP1/BTB/POZ_sf"/>
</dbReference>
<keyword evidence="1" id="KW-0880">Kelch repeat</keyword>
<sequence length="550" mass="64699">MKSEKFKENEPFQRNLLQHLYDGFIQTDDGQLLPVHRILMSLVSPFFHTAFVTEGLKHGSNICKVTGVKSEIMQLIIDFAMDEKIIITDENIQDLIFSSDYLEIKKLVEKCCYYVKFNSSVKNCISLYQSSLSLEHLELSKHCYRFIEIHFEKLVNQNSFLSVTFDILEHILQSDSLNVSSEGIIWEAINSWIKVEAEIRIKKIHQLLNQLRLNQQEVLNILEKLETGIVRDYLLSSKKLLTNNKPKRPISPRKSYIIVRCKANKCTCSITYDEKIDFVRNLFNIPLRPTSVATDSKGNIFVTQGVRCWSYCLEQNRLEALPDLEIFREDYGMVVVDGFLYIIGGVIRRPSYMTLRTVERFNPITRQWSWIQSLHFPSKGPATTLKGEIYVLSQRLHPQEKDGIIYIERYNPSFNSWTLMPHIPILEISFSLLTHNDRIVVLGRRSNELFLLTFDPKRKVWYTWRKTLRYVFLNPKAFIMRCSFVIYEASNEAENPKTFSWDSVQKKWMETTDPFLQNLRHYSIFCIENQRILRSLCDRSLYEWKKLSLA</sequence>
<dbReference type="InterPro" id="IPR011705">
    <property type="entry name" value="BACK"/>
</dbReference>
<evidence type="ECO:0000256" key="1">
    <source>
        <dbReference type="ARBA" id="ARBA00022441"/>
    </source>
</evidence>
<dbReference type="Gene3D" id="3.30.710.10">
    <property type="entry name" value="Potassium Channel Kv1.1, Chain A"/>
    <property type="match status" value="1"/>
</dbReference>
<dbReference type="Pfam" id="PF00651">
    <property type="entry name" value="BTB"/>
    <property type="match status" value="1"/>
</dbReference>
<dbReference type="EMBL" id="BMAW01084345">
    <property type="protein sequence ID" value="GFU38212.1"/>
    <property type="molecule type" value="Genomic_DNA"/>
</dbReference>
<accession>A0A8X6USF2</accession>
<dbReference type="SUPFAM" id="SSF117281">
    <property type="entry name" value="Kelch motif"/>
    <property type="match status" value="1"/>
</dbReference>
<evidence type="ECO:0000256" key="3">
    <source>
        <dbReference type="ARBA" id="ARBA00023203"/>
    </source>
</evidence>
<keyword evidence="3" id="KW-0009">Actin-binding</keyword>
<name>A0A8X6USF2_NEPPI</name>
<dbReference type="PANTHER" id="PTHR24412">
    <property type="entry name" value="KELCH PROTEIN"/>
    <property type="match status" value="1"/>
</dbReference>
<comment type="caution">
    <text evidence="5">The sequence shown here is derived from an EMBL/GenBank/DDBJ whole genome shotgun (WGS) entry which is preliminary data.</text>
</comment>